<dbReference type="RefSeq" id="XP_001838265.2">
    <property type="nucleotide sequence ID" value="XM_001838213.2"/>
</dbReference>
<dbReference type="InterPro" id="IPR051681">
    <property type="entry name" value="Ser/Thr_Kinases-Pseudokinases"/>
</dbReference>
<evidence type="ECO:0000256" key="3">
    <source>
        <dbReference type="ARBA" id="ARBA00022777"/>
    </source>
</evidence>
<dbReference type="STRING" id="240176.A8P294"/>
<name>A8P294_COPC7</name>
<keyword evidence="2" id="KW-0547">Nucleotide-binding</keyword>
<organism evidence="6 7">
    <name type="scientific">Coprinopsis cinerea (strain Okayama-7 / 130 / ATCC MYA-4618 / FGSC 9003)</name>
    <name type="common">Inky cap fungus</name>
    <name type="synonym">Hormographiella aspergillata</name>
    <dbReference type="NCBI Taxonomy" id="240176"/>
    <lineage>
        <taxon>Eukaryota</taxon>
        <taxon>Fungi</taxon>
        <taxon>Dikarya</taxon>
        <taxon>Basidiomycota</taxon>
        <taxon>Agaricomycotina</taxon>
        <taxon>Agaricomycetes</taxon>
        <taxon>Agaricomycetidae</taxon>
        <taxon>Agaricales</taxon>
        <taxon>Agaricineae</taxon>
        <taxon>Psathyrellaceae</taxon>
        <taxon>Coprinopsis</taxon>
    </lineage>
</organism>
<dbReference type="GO" id="GO:0004674">
    <property type="term" value="F:protein serine/threonine kinase activity"/>
    <property type="evidence" value="ECO:0007669"/>
    <property type="project" value="TreeGrafter"/>
</dbReference>
<dbReference type="PANTHER" id="PTHR44329:SF288">
    <property type="entry name" value="MITOGEN-ACTIVATED PROTEIN KINASE KINASE KINASE 20"/>
    <property type="match status" value="1"/>
</dbReference>
<keyword evidence="3 6" id="KW-0418">Kinase</keyword>
<feature type="domain" description="Protein kinase" evidence="5">
    <location>
        <begin position="26"/>
        <end position="299"/>
    </location>
</feature>
<dbReference type="InterPro" id="IPR000719">
    <property type="entry name" value="Prot_kinase_dom"/>
</dbReference>
<evidence type="ECO:0000256" key="4">
    <source>
        <dbReference type="ARBA" id="ARBA00022840"/>
    </source>
</evidence>
<reference evidence="6 7" key="1">
    <citation type="journal article" date="2010" name="Proc. Natl. Acad. Sci. U.S.A.">
        <title>Insights into evolution of multicellular fungi from the assembled chromosomes of the mushroom Coprinopsis cinerea (Coprinus cinereus).</title>
        <authorList>
            <person name="Stajich J.E."/>
            <person name="Wilke S.K."/>
            <person name="Ahren D."/>
            <person name="Au C.H."/>
            <person name="Birren B.W."/>
            <person name="Borodovsky M."/>
            <person name="Burns C."/>
            <person name="Canback B."/>
            <person name="Casselton L.A."/>
            <person name="Cheng C.K."/>
            <person name="Deng J."/>
            <person name="Dietrich F.S."/>
            <person name="Fargo D.C."/>
            <person name="Farman M.L."/>
            <person name="Gathman A.C."/>
            <person name="Goldberg J."/>
            <person name="Guigo R."/>
            <person name="Hoegger P.J."/>
            <person name="Hooker J.B."/>
            <person name="Huggins A."/>
            <person name="James T.Y."/>
            <person name="Kamada T."/>
            <person name="Kilaru S."/>
            <person name="Kodira C."/>
            <person name="Kues U."/>
            <person name="Kupfer D."/>
            <person name="Kwan H.S."/>
            <person name="Lomsadze A."/>
            <person name="Li W."/>
            <person name="Lilly W.W."/>
            <person name="Ma L.J."/>
            <person name="Mackey A.J."/>
            <person name="Manning G."/>
            <person name="Martin F."/>
            <person name="Muraguchi H."/>
            <person name="Natvig D.O."/>
            <person name="Palmerini H."/>
            <person name="Ramesh M.A."/>
            <person name="Rehmeyer C.J."/>
            <person name="Roe B.A."/>
            <person name="Shenoy N."/>
            <person name="Stanke M."/>
            <person name="Ter-Hovhannisyan V."/>
            <person name="Tunlid A."/>
            <person name="Velagapudi R."/>
            <person name="Vision T.J."/>
            <person name="Zeng Q."/>
            <person name="Zolan M.E."/>
            <person name="Pukkila P.J."/>
        </authorList>
    </citation>
    <scope>NUCLEOTIDE SEQUENCE [LARGE SCALE GENOMIC DNA]</scope>
    <source>
        <strain evidence="7">Okayama-7 / 130 / ATCC MYA-4618 / FGSC 9003</strain>
    </source>
</reference>
<evidence type="ECO:0000313" key="6">
    <source>
        <dbReference type="EMBL" id="EAU83453.2"/>
    </source>
</evidence>
<dbReference type="InterPro" id="IPR008271">
    <property type="entry name" value="Ser/Thr_kinase_AS"/>
</dbReference>
<dbReference type="InterPro" id="IPR011009">
    <property type="entry name" value="Kinase-like_dom_sf"/>
</dbReference>
<dbReference type="HOGENOM" id="CLU_000288_7_18_1"/>
<dbReference type="InParanoid" id="A8P294"/>
<dbReference type="OrthoDB" id="3260205at2759"/>
<dbReference type="Pfam" id="PF07714">
    <property type="entry name" value="PK_Tyr_Ser-Thr"/>
    <property type="match status" value="1"/>
</dbReference>
<dbReference type="SMART" id="SM00220">
    <property type="entry name" value="S_TKc"/>
    <property type="match status" value="1"/>
</dbReference>
<evidence type="ECO:0000256" key="1">
    <source>
        <dbReference type="ARBA" id="ARBA00022679"/>
    </source>
</evidence>
<accession>A8P294</accession>
<evidence type="ECO:0000256" key="2">
    <source>
        <dbReference type="ARBA" id="ARBA00022741"/>
    </source>
</evidence>
<sequence>MPRSRFLIFDSYPNARFKNLSGRIRILDQQKVANGGFSDVYLGELVSRLRPTRMVAVKALRGVHLRGAEARAKLIQRLYREAGLWCSLNHPNVLPFLGLSEESICEGCPALVSPYCRNGTVFEYVQAYPHINRLPIIRGIANGLQYLHSQTVVHGDLKVDNILMSDTGQPLLCDFGRSKFETRRGFTTVFTGACNYMAPELFQQGDTDASEPTTTKASDVYAFSLVCVEVLSGQRALPRFRMEHQLMAFVVNGGRPRRDKLEPLPVEPTNWIWPILEACWQHNPYDRPTMKNIAELLKD</sequence>
<dbReference type="GeneID" id="6014845"/>
<evidence type="ECO:0000313" key="7">
    <source>
        <dbReference type="Proteomes" id="UP000001861"/>
    </source>
</evidence>
<dbReference type="AlphaFoldDB" id="A8P294"/>
<comment type="caution">
    <text evidence="6">The sequence shown here is derived from an EMBL/GenBank/DDBJ whole genome shotgun (WGS) entry which is preliminary data.</text>
</comment>
<dbReference type="EMBL" id="AACS02000013">
    <property type="protein sequence ID" value="EAU83453.2"/>
    <property type="molecule type" value="Genomic_DNA"/>
</dbReference>
<dbReference type="InterPro" id="IPR001245">
    <property type="entry name" value="Ser-Thr/Tyr_kinase_cat_dom"/>
</dbReference>
<dbReference type="VEuPathDB" id="FungiDB:CC1G_04709"/>
<evidence type="ECO:0000259" key="5">
    <source>
        <dbReference type="PROSITE" id="PS50011"/>
    </source>
</evidence>
<dbReference type="KEGG" id="cci:CC1G_04709"/>
<dbReference type="PROSITE" id="PS00108">
    <property type="entry name" value="PROTEIN_KINASE_ST"/>
    <property type="match status" value="1"/>
</dbReference>
<keyword evidence="7" id="KW-1185">Reference proteome</keyword>
<dbReference type="eggNOG" id="KOG0192">
    <property type="taxonomic scope" value="Eukaryota"/>
</dbReference>
<dbReference type="Proteomes" id="UP000001861">
    <property type="component" value="Unassembled WGS sequence"/>
</dbReference>
<gene>
    <name evidence="6" type="ORF">CC1G_04709</name>
</gene>
<proteinExistence type="predicted"/>
<dbReference type="GO" id="GO:0005524">
    <property type="term" value="F:ATP binding"/>
    <property type="evidence" value="ECO:0007669"/>
    <property type="project" value="UniProtKB-KW"/>
</dbReference>
<protein>
    <submittedName>
        <fullName evidence="6">TKL/TKL-ccin protein kinase</fullName>
    </submittedName>
</protein>
<dbReference type="SUPFAM" id="SSF56112">
    <property type="entry name" value="Protein kinase-like (PK-like)"/>
    <property type="match status" value="1"/>
</dbReference>
<keyword evidence="4" id="KW-0067">ATP-binding</keyword>
<dbReference type="OMA" id="CKFASGR"/>
<keyword evidence="1" id="KW-0808">Transferase</keyword>
<dbReference type="Gene3D" id="1.10.510.10">
    <property type="entry name" value="Transferase(Phosphotransferase) domain 1"/>
    <property type="match status" value="1"/>
</dbReference>
<dbReference type="PANTHER" id="PTHR44329">
    <property type="entry name" value="SERINE/THREONINE-PROTEIN KINASE TNNI3K-RELATED"/>
    <property type="match status" value="1"/>
</dbReference>
<dbReference type="PROSITE" id="PS50011">
    <property type="entry name" value="PROTEIN_KINASE_DOM"/>
    <property type="match status" value="1"/>
</dbReference>